<evidence type="ECO:0000313" key="1">
    <source>
        <dbReference type="EMBL" id="PJE35370.1"/>
    </source>
</evidence>
<gene>
    <name evidence="1" type="ORF">CVM52_17445</name>
</gene>
<dbReference type="AlphaFoldDB" id="A0A2M8IXW4"/>
<evidence type="ECO:0000313" key="2">
    <source>
        <dbReference type="Proteomes" id="UP000231553"/>
    </source>
</evidence>
<reference evidence="1 2" key="1">
    <citation type="journal article" date="2018" name="Int. J. Syst. Evol. Microbiol.">
        <title>Pseudooceanicola lipolyticus sp. nov., a marine alphaproteobacterium, reclassification of Oceanicola flagellatus as Pseudooceanicola flagellatus comb. nov. and emended description of the genus Pseudooceanicola.</title>
        <authorList>
            <person name="Huang M.-M."/>
            <person name="Guo L.-L."/>
            <person name="Wu Y.-H."/>
            <person name="Lai Q.-L."/>
            <person name="Shao Z.-Z."/>
            <person name="Wang C.-S."/>
            <person name="Wu M."/>
            <person name="Xu X.-W."/>
        </authorList>
    </citation>
    <scope>NUCLEOTIDE SEQUENCE [LARGE SCALE GENOMIC DNA]</scope>
    <source>
        <strain evidence="1 2">157</strain>
    </source>
</reference>
<dbReference type="RefSeq" id="WP_100163739.1">
    <property type="nucleotide sequence ID" value="NZ_PGTB01000095.1"/>
</dbReference>
<dbReference type="OrthoDB" id="7862440at2"/>
<protein>
    <submittedName>
        <fullName evidence="1">Uncharacterized protein</fullName>
    </submittedName>
</protein>
<organism evidence="1 2">
    <name type="scientific">Pseudooceanicola lipolyticus</name>
    <dbReference type="NCBI Taxonomy" id="2029104"/>
    <lineage>
        <taxon>Bacteria</taxon>
        <taxon>Pseudomonadati</taxon>
        <taxon>Pseudomonadota</taxon>
        <taxon>Alphaproteobacteria</taxon>
        <taxon>Rhodobacterales</taxon>
        <taxon>Paracoccaceae</taxon>
        <taxon>Pseudooceanicola</taxon>
    </lineage>
</organism>
<dbReference type="EMBL" id="PGTB01000095">
    <property type="protein sequence ID" value="PJE35370.1"/>
    <property type="molecule type" value="Genomic_DNA"/>
</dbReference>
<comment type="caution">
    <text evidence="1">The sequence shown here is derived from an EMBL/GenBank/DDBJ whole genome shotgun (WGS) entry which is preliminary data.</text>
</comment>
<proteinExistence type="predicted"/>
<dbReference type="Proteomes" id="UP000231553">
    <property type="component" value="Unassembled WGS sequence"/>
</dbReference>
<name>A0A2M8IXW4_9RHOB</name>
<sequence length="125" mass="12963">MPPLPPVAPQLLGLTLHRLAAELRALQAEARAVDAAIGQALLDGAPAPGATLASLQRIDLIVQSLGALGAYLAALPAQLPADPQIDINAPLGWIPLRDLARRLSGGCRRPVIDAQGEICGEVDLF</sequence>
<keyword evidence="2" id="KW-1185">Reference proteome</keyword>
<accession>A0A2M8IXW4</accession>